<protein>
    <recommendedName>
        <fullName evidence="11">DNA-directed RNA polymerase II subunit RPB2</fullName>
        <ecNumber evidence="4">2.7.7.6</ecNumber>
    </recommendedName>
    <alternativeName>
        <fullName evidence="10">PEP</fullName>
    </alternativeName>
</protein>
<evidence type="ECO:0000256" key="1">
    <source>
        <dbReference type="ARBA" id="ARBA00004026"/>
    </source>
</evidence>
<dbReference type="Proteomes" id="UP001485043">
    <property type="component" value="Unassembled WGS sequence"/>
</dbReference>
<dbReference type="EC" id="2.7.7.6" evidence="4"/>
<reference evidence="19 20" key="1">
    <citation type="journal article" date="2024" name="Nat. Commun.">
        <title>Phylogenomics reveals the evolutionary origins of lichenization in chlorophyte algae.</title>
        <authorList>
            <person name="Puginier C."/>
            <person name="Libourel C."/>
            <person name="Otte J."/>
            <person name="Skaloud P."/>
            <person name="Haon M."/>
            <person name="Grisel S."/>
            <person name="Petersen M."/>
            <person name="Berrin J.G."/>
            <person name="Delaux P.M."/>
            <person name="Dal Grande F."/>
            <person name="Keller J."/>
        </authorList>
    </citation>
    <scope>NUCLEOTIDE SEQUENCE [LARGE SCALE GENOMIC DNA]</scope>
    <source>
        <strain evidence="19 20">SAG 2523</strain>
    </source>
</reference>
<name>A0AAW1SVP6_9CHLO</name>
<feature type="domain" description="RNA polymerase Rpb2" evidence="16">
    <location>
        <begin position="472"/>
        <end position="536"/>
    </location>
</feature>
<evidence type="ECO:0000256" key="2">
    <source>
        <dbReference type="ARBA" id="ARBA00004474"/>
    </source>
</evidence>
<comment type="function">
    <text evidence="1">DNA-dependent RNA polymerase catalyzes the transcription of DNA into RNA using the four ribonucleoside triphosphates as substrates.</text>
</comment>
<dbReference type="Gene3D" id="3.90.1070.20">
    <property type="match status" value="1"/>
</dbReference>
<evidence type="ECO:0000256" key="5">
    <source>
        <dbReference type="ARBA" id="ARBA00022478"/>
    </source>
</evidence>
<evidence type="ECO:0000259" key="15">
    <source>
        <dbReference type="Pfam" id="PF04563"/>
    </source>
</evidence>
<evidence type="ECO:0000313" key="19">
    <source>
        <dbReference type="EMBL" id="KAK9861364.1"/>
    </source>
</evidence>
<feature type="domain" description="RNA polymerase Rpb2" evidence="18">
    <location>
        <begin position="656"/>
        <end position="680"/>
    </location>
</feature>
<dbReference type="GO" id="GO:0000428">
    <property type="term" value="C:DNA-directed RNA polymerase complex"/>
    <property type="evidence" value="ECO:0007669"/>
    <property type="project" value="UniProtKB-KW"/>
</dbReference>
<dbReference type="SUPFAM" id="SSF64484">
    <property type="entry name" value="beta and beta-prime subunits of DNA dependent RNA-polymerase"/>
    <property type="match status" value="1"/>
</dbReference>
<feature type="domain" description="RNA polymerase Rpb2" evidence="17">
    <location>
        <begin position="571"/>
        <end position="632"/>
    </location>
</feature>
<feature type="domain" description="RNA polymerase Rpb2" evidence="14">
    <location>
        <begin position="208"/>
        <end position="399"/>
    </location>
</feature>
<dbReference type="InterPro" id="IPR007645">
    <property type="entry name" value="RNA_pol_Rpb2_3"/>
</dbReference>
<comment type="subunit">
    <text evidence="9">In plastids the minimal PEP RNA polymerase catalytic core is composed of four subunits: alpha, beta, beta', and beta''. When a (nuclear-encoded) sigma factor is associated with the core the holoenzyme is formed, which can initiate transcription.</text>
</comment>
<dbReference type="Pfam" id="PF04566">
    <property type="entry name" value="RNA_pol_Rpb2_4"/>
    <property type="match status" value="1"/>
</dbReference>
<comment type="similarity">
    <text evidence="3 13">Belongs to the RNA polymerase beta chain family.</text>
</comment>
<evidence type="ECO:0000256" key="7">
    <source>
        <dbReference type="ARBA" id="ARBA00022695"/>
    </source>
</evidence>
<dbReference type="FunFam" id="3.90.1100.10:FF:000005">
    <property type="entry name" value="DNA-directed RNA polymerase subunit beta"/>
    <property type="match status" value="1"/>
</dbReference>
<evidence type="ECO:0000256" key="4">
    <source>
        <dbReference type="ARBA" id="ARBA00012418"/>
    </source>
</evidence>
<feature type="domain" description="RNA polymerase beta subunit protrusion" evidence="15">
    <location>
        <begin position="35"/>
        <end position="447"/>
    </location>
</feature>
<dbReference type="Pfam" id="PF04565">
    <property type="entry name" value="RNA_pol_Rpb2_3"/>
    <property type="match status" value="1"/>
</dbReference>
<evidence type="ECO:0000256" key="13">
    <source>
        <dbReference type="RuleBase" id="RU000434"/>
    </source>
</evidence>
<keyword evidence="6" id="KW-0808">Transferase</keyword>
<dbReference type="InterPro" id="IPR007644">
    <property type="entry name" value="RNA_pol_bsu_protrusion"/>
</dbReference>
<dbReference type="EMBL" id="JALJOV010000771">
    <property type="protein sequence ID" value="KAK9861364.1"/>
    <property type="molecule type" value="Genomic_DNA"/>
</dbReference>
<evidence type="ECO:0000259" key="18">
    <source>
        <dbReference type="Pfam" id="PF04567"/>
    </source>
</evidence>
<evidence type="ECO:0000256" key="12">
    <source>
        <dbReference type="ARBA" id="ARBA00048552"/>
    </source>
</evidence>
<dbReference type="FunFam" id="3.90.1100.10:FF:000003">
    <property type="entry name" value="DNA-directed RNA polymerase subunit beta"/>
    <property type="match status" value="1"/>
</dbReference>
<evidence type="ECO:0000313" key="20">
    <source>
        <dbReference type="Proteomes" id="UP001485043"/>
    </source>
</evidence>
<evidence type="ECO:0000259" key="16">
    <source>
        <dbReference type="Pfam" id="PF04565"/>
    </source>
</evidence>
<dbReference type="Pfam" id="PF04563">
    <property type="entry name" value="RNA_pol_Rpb2_1"/>
    <property type="match status" value="1"/>
</dbReference>
<evidence type="ECO:0000256" key="11">
    <source>
        <dbReference type="ARBA" id="ARBA00039919"/>
    </source>
</evidence>
<keyword evidence="7" id="KW-0548">Nucleotidyltransferase</keyword>
<sequence length="702" mass="79440">MYEPEEEAQVAPELLGEIDQEDAWAVVTAFFSNKGLVRQQLDSFNEFINTTVQEIVDESSEIVVRPQSQHNPLDEGEEPEDKRVVIRFGQIYLSRPTMTEADGETVVLFPKEARLRNLTYAAPLYVDVTKTTISAATEDLGEPEQAETEEYSKIFVGEVPIMLRSDYCSLYDKTEKQLSILGECPYDQGGYFVVNGSEKVLIAQERMANNHVYVFKKAQATYSHIAECRSVLENSTRNTSTMSVKMLSRAGAKGSTGQCIRCTLPYIRSDIPILIVFRALGFVTDKDVLEHIVYSLDDKEMMEALRPSIEEAFPIQTQEVALDWIGKRGSTVGVTKEKRIQYAREILQREMLPHVTVAEHAFEPKKAYFFGYMIHRLLLVALGRRGEDDRDHYANKRLDLGGPLLANLFRMLFRKLARDARGYVQRCVDKGRDVNLPAGINKDTITKGLRYSLATGNWGMMGTPGLRAGVSQVLNRLTYVSTLSHLRRINSPIGREGKLAKPRQLHNSQWGMICPAETPEGQACGLVKNLALMSYISVGCPSSPVLTFLEEWTTETLEEISASVIPKATKIFVNGIWVGVHRDPQMLVRTLRQMRRQVDISTEVGVVHDLQLQELRLYTDYGRCSRPLFIVKDKQLSIKKHHILKLQTSEESDFSWNELIRAGMVEYVDTEEEETTMIAICMVLTEFLKAFDSAQSAEDLYV</sequence>
<dbReference type="GO" id="GO:0006351">
    <property type="term" value="P:DNA-templated transcription"/>
    <property type="evidence" value="ECO:0007669"/>
    <property type="project" value="InterPro"/>
</dbReference>
<gene>
    <name evidence="19" type="ORF">WJX84_002982</name>
</gene>
<keyword evidence="20" id="KW-1185">Reference proteome</keyword>
<comment type="caution">
    <text evidence="19">The sequence shown here is derived from an EMBL/GenBank/DDBJ whole genome shotgun (WGS) entry which is preliminary data.</text>
</comment>
<dbReference type="FunFam" id="3.90.1070.20:FF:000001">
    <property type="entry name" value="DNA-directed RNA polymerase subunit beta"/>
    <property type="match status" value="1"/>
</dbReference>
<dbReference type="PANTHER" id="PTHR20856">
    <property type="entry name" value="DNA-DIRECTED RNA POLYMERASE I SUBUNIT 2"/>
    <property type="match status" value="1"/>
</dbReference>
<evidence type="ECO:0000256" key="6">
    <source>
        <dbReference type="ARBA" id="ARBA00022679"/>
    </source>
</evidence>
<dbReference type="GO" id="GO:0009536">
    <property type="term" value="C:plastid"/>
    <property type="evidence" value="ECO:0007669"/>
    <property type="project" value="UniProtKB-SubCell"/>
</dbReference>
<evidence type="ECO:0000259" key="14">
    <source>
        <dbReference type="Pfam" id="PF04561"/>
    </source>
</evidence>
<keyword evidence="8" id="KW-0804">Transcription</keyword>
<organism evidence="19 20">
    <name type="scientific">Apatococcus fuscideae</name>
    <dbReference type="NCBI Taxonomy" id="2026836"/>
    <lineage>
        <taxon>Eukaryota</taxon>
        <taxon>Viridiplantae</taxon>
        <taxon>Chlorophyta</taxon>
        <taxon>core chlorophytes</taxon>
        <taxon>Trebouxiophyceae</taxon>
        <taxon>Chlorellales</taxon>
        <taxon>Chlorellaceae</taxon>
        <taxon>Apatococcus</taxon>
    </lineage>
</organism>
<dbReference type="InterPro" id="IPR007647">
    <property type="entry name" value="RNA_pol_Rpb2_5"/>
</dbReference>
<evidence type="ECO:0000259" key="17">
    <source>
        <dbReference type="Pfam" id="PF04566"/>
    </source>
</evidence>
<evidence type="ECO:0000256" key="9">
    <source>
        <dbReference type="ARBA" id="ARBA00026088"/>
    </source>
</evidence>
<accession>A0AAW1SVP6</accession>
<evidence type="ECO:0000256" key="8">
    <source>
        <dbReference type="ARBA" id="ARBA00023163"/>
    </source>
</evidence>
<dbReference type="GO" id="GO:0032549">
    <property type="term" value="F:ribonucleoside binding"/>
    <property type="evidence" value="ECO:0007669"/>
    <property type="project" value="InterPro"/>
</dbReference>
<proteinExistence type="inferred from homology"/>
<dbReference type="NCBIfam" id="NF007175">
    <property type="entry name" value="PRK09606.1"/>
    <property type="match status" value="1"/>
</dbReference>
<comment type="catalytic activity">
    <reaction evidence="12">
        <text>RNA(n) + a ribonucleoside 5'-triphosphate = RNA(n+1) + diphosphate</text>
        <dbReference type="Rhea" id="RHEA:21248"/>
        <dbReference type="Rhea" id="RHEA-COMP:14527"/>
        <dbReference type="Rhea" id="RHEA-COMP:17342"/>
        <dbReference type="ChEBI" id="CHEBI:33019"/>
        <dbReference type="ChEBI" id="CHEBI:61557"/>
        <dbReference type="ChEBI" id="CHEBI:140395"/>
        <dbReference type="EC" id="2.7.7.6"/>
    </reaction>
</comment>
<dbReference type="InterPro" id="IPR007642">
    <property type="entry name" value="RNA_pol_Rpb2_2"/>
</dbReference>
<dbReference type="Pfam" id="PF04561">
    <property type="entry name" value="RNA_pol_Rpb2_2"/>
    <property type="match status" value="1"/>
</dbReference>
<keyword evidence="5" id="KW-0240">DNA-directed RNA polymerase</keyword>
<dbReference type="InterPro" id="IPR037034">
    <property type="entry name" value="RNA_pol_Rpb2_2_sf"/>
</dbReference>
<dbReference type="InterPro" id="IPR007646">
    <property type="entry name" value="RNA_pol_Rpb2_4"/>
</dbReference>
<evidence type="ECO:0000256" key="3">
    <source>
        <dbReference type="ARBA" id="ARBA00006835"/>
    </source>
</evidence>
<dbReference type="Gene3D" id="3.90.1110.10">
    <property type="entry name" value="RNA polymerase Rpb2, domain 2"/>
    <property type="match status" value="1"/>
</dbReference>
<dbReference type="InterPro" id="IPR015712">
    <property type="entry name" value="DNA-dir_RNA_pol_su2"/>
</dbReference>
<dbReference type="Pfam" id="PF04567">
    <property type="entry name" value="RNA_pol_Rpb2_5"/>
    <property type="match status" value="1"/>
</dbReference>
<evidence type="ECO:0000256" key="10">
    <source>
        <dbReference type="ARBA" id="ARBA00032782"/>
    </source>
</evidence>
<dbReference type="GO" id="GO:0003899">
    <property type="term" value="F:DNA-directed RNA polymerase activity"/>
    <property type="evidence" value="ECO:0007669"/>
    <property type="project" value="UniProtKB-EC"/>
</dbReference>
<dbReference type="AlphaFoldDB" id="A0AAW1SVP6"/>
<dbReference type="GO" id="GO:0003677">
    <property type="term" value="F:DNA binding"/>
    <property type="evidence" value="ECO:0007669"/>
    <property type="project" value="InterPro"/>
</dbReference>
<dbReference type="FunFam" id="3.90.1110.10:FF:000002">
    <property type="entry name" value="DNA-directed RNA polymerase subunit beta"/>
    <property type="match status" value="1"/>
</dbReference>
<comment type="subcellular location">
    <subcellularLocation>
        <location evidence="2">Plastid</location>
    </subcellularLocation>
</comment>